<comment type="caution">
    <text evidence="1">The sequence shown here is derived from an EMBL/GenBank/DDBJ whole genome shotgun (WGS) entry which is preliminary data.</text>
</comment>
<dbReference type="Gene3D" id="1.10.10.10">
    <property type="entry name" value="Winged helix-like DNA-binding domain superfamily/Winged helix DNA-binding domain"/>
    <property type="match status" value="1"/>
</dbReference>
<dbReference type="InterPro" id="IPR009534">
    <property type="entry name" value="DUF1153"/>
</dbReference>
<dbReference type="SUPFAM" id="SSF48295">
    <property type="entry name" value="TrpR-like"/>
    <property type="match status" value="1"/>
</dbReference>
<dbReference type="EMBL" id="QWGB01000005">
    <property type="protein sequence ID" value="RIJ23372.1"/>
    <property type="molecule type" value="Genomic_DNA"/>
</dbReference>
<dbReference type="AlphaFoldDB" id="A0A399R0T4"/>
<gene>
    <name evidence="1" type="ORF">D1224_03635</name>
</gene>
<sequence length="96" mass="10831">MVDLMAQQAAARTLSIKGPDGQVMTREDLPPPGIRRWVTRRKAQVVAAVRGGLLSKNEACERYALSEEELAGWSRLYDEYGTKGLRTTRLQHYRAN</sequence>
<dbReference type="OrthoDB" id="9796775at2"/>
<name>A0A399R0T4_9PROT</name>
<accession>A0A399R0T4</accession>
<evidence type="ECO:0000313" key="2">
    <source>
        <dbReference type="Proteomes" id="UP000265431"/>
    </source>
</evidence>
<dbReference type="Pfam" id="PF06627">
    <property type="entry name" value="DUF1153"/>
    <property type="match status" value="1"/>
</dbReference>
<dbReference type="InterPro" id="IPR036388">
    <property type="entry name" value="WH-like_DNA-bd_sf"/>
</dbReference>
<proteinExistence type="predicted"/>
<keyword evidence="2" id="KW-1185">Reference proteome</keyword>
<dbReference type="InterPro" id="IPR010921">
    <property type="entry name" value="Trp_repressor/repl_initiator"/>
</dbReference>
<dbReference type="Proteomes" id="UP000265431">
    <property type="component" value="Unassembled WGS sequence"/>
</dbReference>
<organism evidence="1 2">
    <name type="scientific">Henriciella barbarensis</name>
    <dbReference type="NCBI Taxonomy" id="86342"/>
    <lineage>
        <taxon>Bacteria</taxon>
        <taxon>Pseudomonadati</taxon>
        <taxon>Pseudomonadota</taxon>
        <taxon>Alphaproteobacteria</taxon>
        <taxon>Hyphomonadales</taxon>
        <taxon>Hyphomonadaceae</taxon>
        <taxon>Henriciella</taxon>
    </lineage>
</organism>
<reference evidence="1 2" key="1">
    <citation type="submission" date="2018-08" db="EMBL/GenBank/DDBJ databases">
        <title>Henriciella mobilis sp. nov., isolated from seawater.</title>
        <authorList>
            <person name="Cheng H."/>
            <person name="Wu Y.-H."/>
            <person name="Xu X.-W."/>
            <person name="Guo L.-L."/>
        </authorList>
    </citation>
    <scope>NUCLEOTIDE SEQUENCE [LARGE SCALE GENOMIC DNA]</scope>
    <source>
        <strain evidence="1 2">CCUG66934</strain>
    </source>
</reference>
<evidence type="ECO:0000313" key="1">
    <source>
        <dbReference type="EMBL" id="RIJ23372.1"/>
    </source>
</evidence>
<dbReference type="RefSeq" id="WP_119378562.1">
    <property type="nucleotide sequence ID" value="NZ_QWGB01000005.1"/>
</dbReference>
<dbReference type="GO" id="GO:0043565">
    <property type="term" value="F:sequence-specific DNA binding"/>
    <property type="evidence" value="ECO:0007669"/>
    <property type="project" value="InterPro"/>
</dbReference>
<protein>
    <submittedName>
        <fullName evidence="1">DUF1153 domain-containing protein</fullName>
    </submittedName>
</protein>